<evidence type="ECO:0000256" key="1">
    <source>
        <dbReference type="SAM" id="MobiDB-lite"/>
    </source>
</evidence>
<dbReference type="InterPro" id="IPR008936">
    <property type="entry name" value="Rho_GTPase_activation_prot"/>
</dbReference>
<sequence>MAPAVIQQTPKSDEENFPYKATQMWYQTIEDFRRGMPRRTHWFLLKQYEETFTGNEAVTWMRAHLASRPEFTGTVGGVRKEQAIGLLRKFLKAGVFERVRSSASAGPFKDNSEIYRMTNQSPATVIRTPGRPPLASRENQTAPSSLMKPRQLVEEMVAKTNRLFSQDKENQEERNEVVATEEIKECHLVLRPLTAFQREELWRRALLVRLQFTLCHGESLPPISGAWVAHNCTKLSPKGTTLPLPRASPEPLLPSWVLQAMKCLAHWPNPEYGTELPSYAGFVTDVFHVVSDYFYQQPEPLIALDLYPCVRNAFERAEVIDSKWRLHRRGWQGGEYVDSEKLRRWGTDSKSSLSPPHQLSSILPPNSCLEAAFTSDHPPHYRVIPRSSVDSLHLSSSGSSLPLQAAEGEHSTPTTAGEKSAALRGKETSRAPHQRHVSEPAPSSNPEGVGCALSSNPTGNQVSEVSPVKIWTKSCSLRLRQRNYAFVKHRAPSRPASTMKCGHSPPPMRPQNGIHARTRSASGDLLSQKSRRLGGLVPFSRSSLVNRGQSTSSFKPSVVVAAKNSYSGGHYSPITPSRGNYISYCPLGNDLNAVGSKGGYVNLALDPGDTPPPSSEIKEFFRGMNMNSTRESSGIGSIEDGLAPSTPGSLSPRCSDTLGGGPVPIQPMRRPPPPPFIPPPDPITKPTLMAFPDESQIENHKATPAVAVLEERRPSAPNYELMRSDGLLTPEGNAQALQSLRLLLLMLHPDQRRRLQLLIRMMARMVNNKELVLPGTGSKEDLLLTTFSGGILRSQTENVRAHDSDIATKVVRFIVKNHEELFRPPPDLVQEVQKKIENGQQSTRVTYESLDSQQMTFCQKITREEYERQRMTGPPHQLSSILPPNSCLEAAFTSDHPPHYRVIPRSSVDSLHLSSSGSSLPLQAAEGEHSTPTTAGEKSAALRGKETSRAPHQRHVSEPAPSSNPEGVGCALSSNPTGNQVSEVSPVKIWTKRERRGSGDYTVIAYSSSSSSGMHTSSDVSATIHASSTREADRQRNYAFVKHRAPSRPASTMKRGHSPPPMRQQNGIHARTRSASGDLLSQKSRRLGGLVPFSRSSLVNRGQSTSSFKPSVVVAAKNSYSGGHYSPITPSRGNYISYCPLGNDLNAVGSKGGYVNLALDPGDTPPPSSEIKEFFRGMNMNSTRESSGIGSIEDGLAPSTPGSLSPRCSDTLGGGPVPIQPMRRPPPPPFIPPPDPITKPALMAFPDESQIENHKATPAVAVLEERRPSAPNYELMRSDGLLTPEGNAQALQSLRLLLLMLHPDQRRRLQLLIRMMARMVNNKELVLPGTGSKEDLLLTTFSGGILRSQTENVRAHDSDIATKVVRFLVKNHEELFRPPPDLVQEVQKKIEDGQQSTRVTYESLDSQQMTFCQKITREEYERQRMTGSQMALYDLLGQILEDETIGEKMRAKKLKKFKKQYPEIYAQKFPDSQLPRSKRHSFAPKFNFKI</sequence>
<feature type="region of interest" description="Disordered" evidence="1">
    <location>
        <begin position="395"/>
        <end position="464"/>
    </location>
</feature>
<reference evidence="2" key="1">
    <citation type="submission" date="2020-11" db="EMBL/GenBank/DDBJ databases">
        <authorList>
            <person name="Tran Van P."/>
        </authorList>
    </citation>
    <scope>NUCLEOTIDE SEQUENCE</scope>
</reference>
<organism evidence="2">
    <name type="scientific">Cyprideis torosa</name>
    <dbReference type="NCBI Taxonomy" id="163714"/>
    <lineage>
        <taxon>Eukaryota</taxon>
        <taxon>Metazoa</taxon>
        <taxon>Ecdysozoa</taxon>
        <taxon>Arthropoda</taxon>
        <taxon>Crustacea</taxon>
        <taxon>Oligostraca</taxon>
        <taxon>Ostracoda</taxon>
        <taxon>Podocopa</taxon>
        <taxon>Podocopida</taxon>
        <taxon>Cytherocopina</taxon>
        <taxon>Cytheroidea</taxon>
        <taxon>Cytherideidae</taxon>
        <taxon>Cyprideis</taxon>
    </lineage>
</organism>
<feature type="region of interest" description="Disordered" evidence="1">
    <location>
        <begin position="123"/>
        <end position="146"/>
    </location>
</feature>
<protein>
    <submittedName>
        <fullName evidence="2">Uncharacterized protein</fullName>
    </submittedName>
</protein>
<dbReference type="SUPFAM" id="SSF46785">
    <property type="entry name" value="Winged helix' DNA-binding domain"/>
    <property type="match status" value="1"/>
</dbReference>
<name>A0A7R8ZP44_9CRUS</name>
<feature type="compositionally biased region" description="Polar residues" evidence="1">
    <location>
        <begin position="1063"/>
        <end position="1075"/>
    </location>
</feature>
<dbReference type="PANTHER" id="PTHR16206">
    <property type="entry name" value="DEP DOMAIN-CONTAINING"/>
    <property type="match status" value="1"/>
</dbReference>
<feature type="region of interest" description="Disordered" evidence="1">
    <location>
        <begin position="1044"/>
        <end position="1075"/>
    </location>
</feature>
<feature type="region of interest" description="Disordered" evidence="1">
    <location>
        <begin position="910"/>
        <end position="989"/>
    </location>
</feature>
<gene>
    <name evidence="2" type="ORF">CTOB1V02_LOCUS8979</name>
</gene>
<feature type="compositionally biased region" description="Polar residues" evidence="1">
    <location>
        <begin position="453"/>
        <end position="464"/>
    </location>
</feature>
<dbReference type="InterPro" id="IPR036390">
    <property type="entry name" value="WH_DNA-bd_sf"/>
</dbReference>
<dbReference type="Pfam" id="PF00610">
    <property type="entry name" value="DEP"/>
    <property type="match status" value="1"/>
</dbReference>
<proteinExistence type="predicted"/>
<dbReference type="PROSITE" id="PS50186">
    <property type="entry name" value="DEP"/>
    <property type="match status" value="1"/>
</dbReference>
<feature type="region of interest" description="Disordered" evidence="1">
    <location>
        <begin position="490"/>
        <end position="513"/>
    </location>
</feature>
<evidence type="ECO:0000313" key="2">
    <source>
        <dbReference type="EMBL" id="CAD7231125.1"/>
    </source>
</evidence>
<dbReference type="SUPFAM" id="SSF48350">
    <property type="entry name" value="GTPase activation domain, GAP"/>
    <property type="match status" value="1"/>
</dbReference>
<dbReference type="EMBL" id="OB663205">
    <property type="protein sequence ID" value="CAD7231125.1"/>
    <property type="molecule type" value="Genomic_DNA"/>
</dbReference>
<dbReference type="InterPro" id="IPR000591">
    <property type="entry name" value="DEP_dom"/>
</dbReference>
<dbReference type="OrthoDB" id="524326at2759"/>
<dbReference type="PANTHER" id="PTHR16206:SF4">
    <property type="entry name" value="PROTEIN LET-99"/>
    <property type="match status" value="1"/>
</dbReference>
<dbReference type="Gene3D" id="1.10.10.10">
    <property type="entry name" value="Winged helix-like DNA-binding domain superfamily/Winged helix DNA-binding domain"/>
    <property type="match status" value="1"/>
</dbReference>
<dbReference type="GO" id="GO:0035556">
    <property type="term" value="P:intracellular signal transduction"/>
    <property type="evidence" value="ECO:0007669"/>
    <property type="project" value="InterPro"/>
</dbReference>
<accession>A0A7R8ZP44</accession>
<dbReference type="InterPro" id="IPR036388">
    <property type="entry name" value="WH-like_DNA-bd_sf"/>
</dbReference>
<feature type="compositionally biased region" description="Polar residues" evidence="1">
    <location>
        <begin position="972"/>
        <end position="983"/>
    </location>
</feature>
<dbReference type="SMART" id="SM00049">
    <property type="entry name" value="DEP"/>
    <property type="match status" value="1"/>
</dbReference>
<dbReference type="Gene3D" id="1.10.555.10">
    <property type="entry name" value="Rho GTPase activation protein"/>
    <property type="match status" value="2"/>
</dbReference>
<feature type="compositionally biased region" description="Low complexity" evidence="1">
    <location>
        <begin position="910"/>
        <end position="922"/>
    </location>
</feature>